<accession>A0A0B9G4P8</accession>
<evidence type="ECO:0000256" key="3">
    <source>
        <dbReference type="ARBA" id="ARBA00022475"/>
    </source>
</evidence>
<name>A0A0B9G4P8_9GAMM</name>
<feature type="transmembrane region" description="Helical" evidence="7">
    <location>
        <begin position="306"/>
        <end position="329"/>
    </location>
</feature>
<protein>
    <submittedName>
        <fullName evidence="9">Thiamine ABC transporter permease</fullName>
    </submittedName>
</protein>
<feature type="transmembrane region" description="Helical" evidence="7">
    <location>
        <begin position="392"/>
        <end position="416"/>
    </location>
</feature>
<evidence type="ECO:0000256" key="2">
    <source>
        <dbReference type="ARBA" id="ARBA00022448"/>
    </source>
</evidence>
<dbReference type="EMBL" id="JWLZ01000154">
    <property type="protein sequence ID" value="KHT63584.1"/>
    <property type="molecule type" value="Genomic_DNA"/>
</dbReference>
<gene>
    <name evidence="9" type="ORF">RJ45_11150</name>
</gene>
<keyword evidence="4 7" id="KW-0812">Transmembrane</keyword>
<dbReference type="InterPro" id="IPR035906">
    <property type="entry name" value="MetI-like_sf"/>
</dbReference>
<dbReference type="InterPro" id="IPR000515">
    <property type="entry name" value="MetI-like"/>
</dbReference>
<sequence length="576" mass="64978">MIHLFFIFALLLCFLPLLPGMVGLLLPSLSWIPTLGFDSVSISAFYDVATWPNLSASIALSLSTGLGSTVLALFFTYTILKRYWGTSRWPKLERTLSPMLAMPHVAFAIGFSLLFSPTGWVFRLIGALGISDVAGIDLIQNNLIQDNYGIGLMLALAIKETPFLIIMSIPVLKQLNVEQLSKVSASLGYSHLETWRKVIMPQWLPKLRLPLFAVAAYGLSVVDIALILGPTRPATLSVLVWQWFNDPDLQQLPRAAAGACLLLFITAASLGSIRLVEWFCFNHQRGWITNGAKVVKHAKRKPMRHLALYSPFIAIPVLIVPLLFVWSFAHRWRFPDLLPSRYSERFWLQELPTLTNLIGTSLLLAFVSSALALILVIACLEYRQKFQRALPAWLIAIPLVTPQLSLLFGIQIVTYLIPGQHYWLWVSWSHLIFVFPYMYLALDGAWRSYDVRLDQCSRSLGLTAWQTWWRVKRTQVQPAIIFGLAIGISVSLAQYLPTQMLGAGRISTLTTEAVALASGQDRRVMAIYGLLQGILPFIFFTLAIVANRLSYRWRHYRQYSLQNTHISNKSKEYTHG</sequence>
<feature type="transmembrane region" description="Helical" evidence="7">
    <location>
        <begin position="209"/>
        <end position="229"/>
    </location>
</feature>
<dbReference type="RefSeq" id="WP_039461548.1">
    <property type="nucleotide sequence ID" value="NZ_JWLZ01000154.1"/>
</dbReference>
<feature type="transmembrane region" description="Helical" evidence="7">
    <location>
        <begin position="357"/>
        <end position="380"/>
    </location>
</feature>
<dbReference type="PANTHER" id="PTHR30183">
    <property type="entry name" value="MOLYBDENUM TRANSPORT SYSTEM PERMEASE PROTEIN MODB"/>
    <property type="match status" value="1"/>
</dbReference>
<comment type="caution">
    <text evidence="9">The sequence shown here is derived from an EMBL/GenBank/DDBJ whole genome shotgun (WGS) entry which is preliminary data.</text>
</comment>
<dbReference type="Proteomes" id="UP000031278">
    <property type="component" value="Unassembled WGS sequence"/>
</dbReference>
<feature type="transmembrane region" description="Helical" evidence="7">
    <location>
        <begin position="479"/>
        <end position="496"/>
    </location>
</feature>
<dbReference type="Gene3D" id="1.10.3720.10">
    <property type="entry name" value="MetI-like"/>
    <property type="match status" value="2"/>
</dbReference>
<dbReference type="AlphaFoldDB" id="A0A0B9G4P8"/>
<feature type="domain" description="ABC transmembrane type-1" evidence="8">
    <location>
        <begin position="358"/>
        <end position="543"/>
    </location>
</feature>
<feature type="transmembrane region" description="Helical" evidence="7">
    <location>
        <begin position="525"/>
        <end position="547"/>
    </location>
</feature>
<feature type="transmembrane region" description="Helical" evidence="7">
    <location>
        <begin position="255"/>
        <end position="276"/>
    </location>
</feature>
<proteinExistence type="predicted"/>
<evidence type="ECO:0000256" key="7">
    <source>
        <dbReference type="SAM" id="Phobius"/>
    </source>
</evidence>
<feature type="domain" description="ABC transmembrane type-1" evidence="8">
    <location>
        <begin position="54"/>
        <end position="274"/>
    </location>
</feature>
<evidence type="ECO:0000313" key="9">
    <source>
        <dbReference type="EMBL" id="KHT63584.1"/>
    </source>
</evidence>
<keyword evidence="6 7" id="KW-0472">Membrane</keyword>
<keyword evidence="5 7" id="KW-1133">Transmembrane helix</keyword>
<feature type="transmembrane region" description="Helical" evidence="7">
    <location>
        <begin position="101"/>
        <end position="122"/>
    </location>
</feature>
<dbReference type="GO" id="GO:0005886">
    <property type="term" value="C:plasma membrane"/>
    <property type="evidence" value="ECO:0007669"/>
    <property type="project" value="UniProtKB-SubCell"/>
</dbReference>
<keyword evidence="2" id="KW-0813">Transport</keyword>
<dbReference type="CDD" id="cd06261">
    <property type="entry name" value="TM_PBP2"/>
    <property type="match status" value="2"/>
</dbReference>
<keyword evidence="3" id="KW-1003">Cell membrane</keyword>
<dbReference type="SUPFAM" id="SSF161098">
    <property type="entry name" value="MetI-like"/>
    <property type="match status" value="2"/>
</dbReference>
<evidence type="ECO:0000313" key="10">
    <source>
        <dbReference type="Proteomes" id="UP000031278"/>
    </source>
</evidence>
<dbReference type="PROSITE" id="PS50928">
    <property type="entry name" value="ABC_TM1"/>
    <property type="match status" value="2"/>
</dbReference>
<feature type="transmembrane region" description="Helical" evidence="7">
    <location>
        <begin position="422"/>
        <end position="442"/>
    </location>
</feature>
<reference evidence="9 10" key="1">
    <citation type="submission" date="2014-12" db="EMBL/GenBank/DDBJ databases">
        <title>Genome sequencing of Photobacterium gaetbulicola AD005a.</title>
        <authorList>
            <person name="Adrian T.G.S."/>
            <person name="Chan K.G."/>
        </authorList>
    </citation>
    <scope>NUCLEOTIDE SEQUENCE [LARGE SCALE GENOMIC DNA]</scope>
    <source>
        <strain evidence="9 10">AD005a</strain>
    </source>
</reference>
<evidence type="ECO:0000259" key="8">
    <source>
        <dbReference type="PROSITE" id="PS50928"/>
    </source>
</evidence>
<organism evidence="9 10">
    <name type="scientific">Photobacterium gaetbulicola</name>
    <dbReference type="NCBI Taxonomy" id="1295392"/>
    <lineage>
        <taxon>Bacteria</taxon>
        <taxon>Pseudomonadati</taxon>
        <taxon>Pseudomonadota</taxon>
        <taxon>Gammaproteobacteria</taxon>
        <taxon>Vibrionales</taxon>
        <taxon>Vibrionaceae</taxon>
        <taxon>Photobacterium</taxon>
    </lineage>
</organism>
<evidence type="ECO:0000256" key="5">
    <source>
        <dbReference type="ARBA" id="ARBA00022989"/>
    </source>
</evidence>
<evidence type="ECO:0000256" key="1">
    <source>
        <dbReference type="ARBA" id="ARBA00004651"/>
    </source>
</evidence>
<dbReference type="PANTHER" id="PTHR30183:SF6">
    <property type="entry name" value="INNER MEMBRANE ABC TRANSPORTER PERMEASE PROTEIN YNJC"/>
    <property type="match status" value="1"/>
</dbReference>
<dbReference type="GO" id="GO:0055085">
    <property type="term" value="P:transmembrane transport"/>
    <property type="evidence" value="ECO:0007669"/>
    <property type="project" value="InterPro"/>
</dbReference>
<evidence type="ECO:0000256" key="6">
    <source>
        <dbReference type="ARBA" id="ARBA00023136"/>
    </source>
</evidence>
<evidence type="ECO:0000256" key="4">
    <source>
        <dbReference type="ARBA" id="ARBA00022692"/>
    </source>
</evidence>
<comment type="subcellular location">
    <subcellularLocation>
        <location evidence="1">Cell membrane</location>
        <topology evidence="1">Multi-pass membrane protein</topology>
    </subcellularLocation>
</comment>
<feature type="transmembrane region" description="Helical" evidence="7">
    <location>
        <begin position="148"/>
        <end position="172"/>
    </location>
</feature>
<feature type="transmembrane region" description="Helical" evidence="7">
    <location>
        <begin position="54"/>
        <end position="80"/>
    </location>
</feature>